<evidence type="ECO:0000256" key="1">
    <source>
        <dbReference type="SAM" id="Phobius"/>
    </source>
</evidence>
<comment type="caution">
    <text evidence="3">The sequence shown here is derived from an EMBL/GenBank/DDBJ whole genome shotgun (WGS) entry which is preliminary data.</text>
</comment>
<dbReference type="PANTHER" id="PTHR44086:SF13">
    <property type="entry name" value="THIOSULFATE SULFURTRANSFERASE PSPE"/>
    <property type="match status" value="1"/>
</dbReference>
<feature type="domain" description="Rhodanese" evidence="2">
    <location>
        <begin position="29"/>
        <end position="119"/>
    </location>
</feature>
<keyword evidence="1" id="KW-0812">Transmembrane</keyword>
<accession>A0ABT4TG44</accession>
<dbReference type="Pfam" id="PF11127">
    <property type="entry name" value="YgaP-like_TM"/>
    <property type="match status" value="1"/>
</dbReference>
<dbReference type="Gene3D" id="6.10.140.1340">
    <property type="match status" value="1"/>
</dbReference>
<dbReference type="PANTHER" id="PTHR44086">
    <property type="entry name" value="THIOSULFATE SULFURTRANSFERASE RDL2, MITOCHONDRIAL-RELATED"/>
    <property type="match status" value="1"/>
</dbReference>
<reference evidence="3" key="1">
    <citation type="submission" date="2023-01" db="EMBL/GenBank/DDBJ databases">
        <title>Draft genome sequence of Nocardiopsis sp. LSu2-4 isolated from halophytes.</title>
        <authorList>
            <person name="Duangmal K."/>
            <person name="Chantavorakit T."/>
        </authorList>
    </citation>
    <scope>NUCLEOTIDE SEQUENCE</scope>
    <source>
        <strain evidence="3">LSu2-4</strain>
    </source>
</reference>
<evidence type="ECO:0000259" key="2">
    <source>
        <dbReference type="PROSITE" id="PS50206"/>
    </source>
</evidence>
<dbReference type="Gene3D" id="3.40.250.10">
    <property type="entry name" value="Rhodanese-like domain"/>
    <property type="match status" value="1"/>
</dbReference>
<protein>
    <submittedName>
        <fullName evidence="3">Rhodanese-like domain-containing protein</fullName>
    </submittedName>
</protein>
<dbReference type="InterPro" id="IPR001763">
    <property type="entry name" value="Rhodanese-like_dom"/>
</dbReference>
<feature type="transmembrane region" description="Helical" evidence="1">
    <location>
        <begin position="130"/>
        <end position="148"/>
    </location>
</feature>
<organism evidence="3 4">
    <name type="scientific">Nocardiopsis suaedae</name>
    <dbReference type="NCBI Taxonomy" id="3018444"/>
    <lineage>
        <taxon>Bacteria</taxon>
        <taxon>Bacillati</taxon>
        <taxon>Actinomycetota</taxon>
        <taxon>Actinomycetes</taxon>
        <taxon>Streptosporangiales</taxon>
        <taxon>Nocardiopsidaceae</taxon>
        <taxon>Nocardiopsis</taxon>
    </lineage>
</organism>
<dbReference type="InterPro" id="IPR036873">
    <property type="entry name" value="Rhodanese-like_dom_sf"/>
</dbReference>
<proteinExistence type="predicted"/>
<dbReference type="CDD" id="cd00158">
    <property type="entry name" value="RHOD"/>
    <property type="match status" value="1"/>
</dbReference>
<dbReference type="SMART" id="SM00450">
    <property type="entry name" value="RHOD"/>
    <property type="match status" value="1"/>
</dbReference>
<dbReference type="SUPFAM" id="SSF52821">
    <property type="entry name" value="Rhodanese/Cell cycle control phosphatase"/>
    <property type="match status" value="1"/>
</dbReference>
<sequence length="209" mass="21588">MTEPTRPASPAPALPVSLTVDEARALKTNDPRARLIDVRTPGEFASLHIPGSYNVPLNLLREHRADLAADHSDPVVLVCRSGMRAEEARKLVDAAGLTGISVLQGGVTAWQAAGAPVEKGRGTWSMERQVRFTAGAIVLASVLAGLAFPPLTWIAAFIGAGLVFAAVTDTCAMARVLGLLPWNRAASCDAGAMLTALTGPASGSGGEAQ</sequence>
<keyword evidence="1" id="KW-1133">Transmembrane helix</keyword>
<keyword evidence="4" id="KW-1185">Reference proteome</keyword>
<dbReference type="PROSITE" id="PS50206">
    <property type="entry name" value="RHODANESE_3"/>
    <property type="match status" value="1"/>
</dbReference>
<dbReference type="Pfam" id="PF00581">
    <property type="entry name" value="Rhodanese"/>
    <property type="match status" value="1"/>
</dbReference>
<evidence type="ECO:0000313" key="4">
    <source>
        <dbReference type="Proteomes" id="UP001165685"/>
    </source>
</evidence>
<dbReference type="EMBL" id="JAQFWP010000004">
    <property type="protein sequence ID" value="MDA2803610.1"/>
    <property type="molecule type" value="Genomic_DNA"/>
</dbReference>
<dbReference type="RefSeq" id="WP_270676100.1">
    <property type="nucleotide sequence ID" value="NZ_JAQFWP010000004.1"/>
</dbReference>
<dbReference type="InterPro" id="IPR021309">
    <property type="entry name" value="YgaP-like_TM"/>
</dbReference>
<gene>
    <name evidence="3" type="ORF">O4U47_03735</name>
</gene>
<evidence type="ECO:0000313" key="3">
    <source>
        <dbReference type="EMBL" id="MDA2803610.1"/>
    </source>
</evidence>
<name>A0ABT4TG44_9ACTN</name>
<keyword evidence="1" id="KW-0472">Membrane</keyword>
<dbReference type="Proteomes" id="UP001165685">
    <property type="component" value="Unassembled WGS sequence"/>
</dbReference>